<dbReference type="InterPro" id="IPR001965">
    <property type="entry name" value="Znf_PHD"/>
</dbReference>
<evidence type="ECO:0000259" key="5">
    <source>
        <dbReference type="SMART" id="SM00109"/>
    </source>
</evidence>
<dbReference type="SMART" id="SM00249">
    <property type="entry name" value="PHD"/>
    <property type="match status" value="5"/>
</dbReference>
<evidence type="ECO:0000256" key="1">
    <source>
        <dbReference type="ARBA" id="ARBA00022723"/>
    </source>
</evidence>
<feature type="domain" description="Phorbol-ester/DAG-type" evidence="5">
    <location>
        <begin position="444"/>
        <end position="488"/>
    </location>
</feature>
<dbReference type="SUPFAM" id="SSF57889">
    <property type="entry name" value="Cysteine-rich domain"/>
    <property type="match status" value="6"/>
</dbReference>
<evidence type="ECO:0000313" key="8">
    <source>
        <dbReference type="Proteomes" id="UP000516437"/>
    </source>
</evidence>
<feature type="domain" description="Phorbol-ester/DAG-type" evidence="5">
    <location>
        <begin position="385"/>
        <end position="432"/>
    </location>
</feature>
<feature type="domain" description="Phorbol-ester/DAG-type" evidence="5">
    <location>
        <begin position="72"/>
        <end position="124"/>
    </location>
</feature>
<feature type="domain" description="Phorbol-ester/DAG-type" evidence="5">
    <location>
        <begin position="127"/>
        <end position="178"/>
    </location>
</feature>
<feature type="domain" description="Phorbol-ester/DAG-type" evidence="5">
    <location>
        <begin position="180"/>
        <end position="224"/>
    </location>
</feature>
<evidence type="ECO:0000313" key="7">
    <source>
        <dbReference type="EMBL" id="KAB1221170.1"/>
    </source>
</evidence>
<dbReference type="InterPro" id="IPR004146">
    <property type="entry name" value="DC1"/>
</dbReference>
<evidence type="ECO:0008006" key="9">
    <source>
        <dbReference type="Google" id="ProtNLM"/>
    </source>
</evidence>
<keyword evidence="1" id="KW-0479">Metal-binding</keyword>
<sequence>MKPSEPLCQEHKLVPKKELPQEEVGREKIICAVCGDPVSGPSYKCKECKYIVHESCNVPPKIQHSLHPESDHTLVLQKASTSDSCDECCKDCKSRSIYKCEKCPFKLDIECASRWPQSNTNNVCQHMKYLPILKRIDFTCQICQKESKDIAQLCGKCRLLAHVECATRTIRDPKTNNCPHEFVLINERILFKCQVCRDERKDVAYLCSLCQLLVHNECAKVRRTIKISKHEHSLTLTYSVRDVSDSEAVFCKLCSQRLETAYAAYYCQSCTFVAHFECATMSGDLFMTSLVMETKEIFGHTYLIEEINPSEIERADLRVLDHVSHEHPLTRVSADKEHDQDDKLCVCDACTQFIISDSFYSCSECNFNLHRKCARLPKKKPHPLHPHPLFLFSQAPNSDSGMFFCEACKGLSHGFAYRCEQGNCSYNLDVRCGSLSGSLKHEGHPHILFPVRSIPKCNACDSETCSYGLFCIICQFYLGVNCATLPSSARHRYDTHDLQLAYTVEDDSGEYYCLICEEERNPTHWFYYCKECNFTAHPKCVLGNYPYIKFGKTYTDKDHRHPVTFVREPEDPWLPCQACGEPFNGLALECRTCKFCVHSRHDLLLKNSDCLQKKDSTCEGESR</sequence>
<name>A0A6A1WEA5_9ROSI</name>
<gene>
    <name evidence="7" type="ORF">CJ030_MR2G012831</name>
</gene>
<organism evidence="7 8">
    <name type="scientific">Morella rubra</name>
    <name type="common">Chinese bayberry</name>
    <dbReference type="NCBI Taxonomy" id="262757"/>
    <lineage>
        <taxon>Eukaryota</taxon>
        <taxon>Viridiplantae</taxon>
        <taxon>Streptophyta</taxon>
        <taxon>Embryophyta</taxon>
        <taxon>Tracheophyta</taxon>
        <taxon>Spermatophyta</taxon>
        <taxon>Magnoliopsida</taxon>
        <taxon>eudicotyledons</taxon>
        <taxon>Gunneridae</taxon>
        <taxon>Pentapetalae</taxon>
        <taxon>rosids</taxon>
        <taxon>fabids</taxon>
        <taxon>Fagales</taxon>
        <taxon>Myricaceae</taxon>
        <taxon>Morella</taxon>
    </lineage>
</organism>
<reference evidence="7 8" key="1">
    <citation type="journal article" date="2019" name="Plant Biotechnol. J.">
        <title>The red bayberry genome and genetic basis of sex determination.</title>
        <authorList>
            <person name="Jia H.M."/>
            <person name="Jia H.J."/>
            <person name="Cai Q.L."/>
            <person name="Wang Y."/>
            <person name="Zhao H.B."/>
            <person name="Yang W.F."/>
            <person name="Wang G.Y."/>
            <person name="Li Y.H."/>
            <person name="Zhan D.L."/>
            <person name="Shen Y.T."/>
            <person name="Niu Q.F."/>
            <person name="Chang L."/>
            <person name="Qiu J."/>
            <person name="Zhao L."/>
            <person name="Xie H.B."/>
            <person name="Fu W.Y."/>
            <person name="Jin J."/>
            <person name="Li X.W."/>
            <person name="Jiao Y."/>
            <person name="Zhou C.C."/>
            <person name="Tu T."/>
            <person name="Chai C.Y."/>
            <person name="Gao J.L."/>
            <person name="Fan L.J."/>
            <person name="van de Weg E."/>
            <person name="Wang J.Y."/>
            <person name="Gao Z.S."/>
        </authorList>
    </citation>
    <scope>NUCLEOTIDE SEQUENCE [LARGE SCALE GENOMIC DNA]</scope>
    <source>
        <tissue evidence="7">Leaves</tissue>
    </source>
</reference>
<dbReference type="Gene3D" id="3.30.60.20">
    <property type="match status" value="2"/>
</dbReference>
<evidence type="ECO:0000256" key="3">
    <source>
        <dbReference type="ARBA" id="ARBA00022771"/>
    </source>
</evidence>
<dbReference type="PANTHER" id="PTHR32410:SF216">
    <property type="entry name" value="PHORBOL-ESTER_DAG-TYPE DOMAIN-CONTAINING PROTEIN"/>
    <property type="match status" value="1"/>
</dbReference>
<feature type="domain" description="Zinc finger PHD-type" evidence="6">
    <location>
        <begin position="346"/>
        <end position="409"/>
    </location>
</feature>
<dbReference type="InterPro" id="IPR053192">
    <property type="entry name" value="Vacuole_Formation_Reg"/>
</dbReference>
<keyword evidence="8" id="KW-1185">Reference proteome</keyword>
<keyword evidence="2" id="KW-0677">Repeat</keyword>
<evidence type="ECO:0000256" key="2">
    <source>
        <dbReference type="ARBA" id="ARBA00022737"/>
    </source>
</evidence>
<feature type="domain" description="Phorbol-ester/DAG-type" evidence="5">
    <location>
        <begin position="9"/>
        <end position="62"/>
    </location>
</feature>
<dbReference type="OrthoDB" id="938199at2759"/>
<dbReference type="InterPro" id="IPR046349">
    <property type="entry name" value="C1-like_sf"/>
</dbReference>
<dbReference type="InterPro" id="IPR002219">
    <property type="entry name" value="PKC_DAG/PE"/>
</dbReference>
<comment type="caution">
    <text evidence="7">The sequence shown here is derived from an EMBL/GenBank/DDBJ whole genome shotgun (WGS) entry which is preliminary data.</text>
</comment>
<feature type="domain" description="Phorbol-ester/DAG-type" evidence="5">
    <location>
        <begin position="559"/>
        <end position="610"/>
    </location>
</feature>
<dbReference type="Proteomes" id="UP000516437">
    <property type="component" value="Chromosome 2"/>
</dbReference>
<evidence type="ECO:0000259" key="6">
    <source>
        <dbReference type="SMART" id="SM00249"/>
    </source>
</evidence>
<feature type="domain" description="Phorbol-ester/DAG-type" evidence="5">
    <location>
        <begin position="325"/>
        <end position="379"/>
    </location>
</feature>
<feature type="domain" description="Zinc finger PHD-type" evidence="6">
    <location>
        <begin position="30"/>
        <end position="104"/>
    </location>
</feature>
<evidence type="ECO:0000256" key="4">
    <source>
        <dbReference type="ARBA" id="ARBA00022833"/>
    </source>
</evidence>
<proteinExistence type="predicted"/>
<dbReference type="Pfam" id="PF03107">
    <property type="entry name" value="C1_2"/>
    <property type="match status" value="6"/>
</dbReference>
<dbReference type="GO" id="GO:0008270">
    <property type="term" value="F:zinc ion binding"/>
    <property type="evidence" value="ECO:0007669"/>
    <property type="project" value="UniProtKB-KW"/>
</dbReference>
<dbReference type="AlphaFoldDB" id="A0A6A1WEA5"/>
<feature type="domain" description="Zinc finger PHD-type" evidence="6">
    <location>
        <begin position="512"/>
        <end position="580"/>
    </location>
</feature>
<feature type="domain" description="Zinc finger PHD-type" evidence="6">
    <location>
        <begin position="192"/>
        <end position="255"/>
    </location>
</feature>
<protein>
    <recommendedName>
        <fullName evidence="9">Phorbol-ester/DAG-type domain-containing protein</fullName>
    </recommendedName>
</protein>
<dbReference type="PANTHER" id="PTHR32410">
    <property type="entry name" value="CYSTEINE/HISTIDINE-RICH C1 DOMAIN FAMILY PROTEIN"/>
    <property type="match status" value="1"/>
</dbReference>
<dbReference type="EMBL" id="RXIC02000020">
    <property type="protein sequence ID" value="KAB1221170.1"/>
    <property type="molecule type" value="Genomic_DNA"/>
</dbReference>
<dbReference type="SMART" id="SM00109">
    <property type="entry name" value="C1"/>
    <property type="match status" value="9"/>
</dbReference>
<feature type="domain" description="Phorbol-ester/DAG-type" evidence="5">
    <location>
        <begin position="230"/>
        <end position="284"/>
    </location>
</feature>
<keyword evidence="4" id="KW-0862">Zinc</keyword>
<accession>A0A6A1WEA5</accession>
<keyword evidence="3" id="KW-0863">Zinc-finger</keyword>
<feature type="domain" description="Zinc finger PHD-type" evidence="6">
    <location>
        <begin position="139"/>
        <end position="182"/>
    </location>
</feature>